<evidence type="ECO:0000313" key="3">
    <source>
        <dbReference type="EMBL" id="TCO22801.1"/>
    </source>
</evidence>
<dbReference type="RefSeq" id="WP_132189524.1">
    <property type="nucleotide sequence ID" value="NZ_SLWM01000006.1"/>
</dbReference>
<sequence>MKPFSEEEQAERRRFGRKRGGLRRIAVLVAAPAGVYAVLVSVSLLGGPRLGAPLIPLPGGGVDATSPIAGPQPSRLPAKNFPSIPPEVSNPTVPPAVLPTVAPSTTGPSTGSADGRSTTGRSADDPSTSGRWNERSVANSWPPGSADRPAEPQVPGSSTTNPAEHPDPSIPPATKTPPPPPPTTDPPLPPDTPSNPPGNPEEPDQPSLTDALLGLLDKIL</sequence>
<feature type="transmembrane region" description="Helical" evidence="2">
    <location>
        <begin position="21"/>
        <end position="45"/>
    </location>
</feature>
<organism evidence="3 4">
    <name type="scientific">Kribbella orskensis</name>
    <dbReference type="NCBI Taxonomy" id="2512216"/>
    <lineage>
        <taxon>Bacteria</taxon>
        <taxon>Bacillati</taxon>
        <taxon>Actinomycetota</taxon>
        <taxon>Actinomycetes</taxon>
        <taxon>Propionibacteriales</taxon>
        <taxon>Kribbellaceae</taxon>
        <taxon>Kribbella</taxon>
    </lineage>
</organism>
<keyword evidence="2" id="KW-1133">Transmembrane helix</keyword>
<keyword evidence="4" id="KW-1185">Reference proteome</keyword>
<name>A0ABY2BLL6_9ACTN</name>
<reference evidence="3 4" key="1">
    <citation type="journal article" date="2015" name="Stand. Genomic Sci.">
        <title>Genomic Encyclopedia of Bacterial and Archaeal Type Strains, Phase III: the genomes of soil and plant-associated and newly described type strains.</title>
        <authorList>
            <person name="Whitman W.B."/>
            <person name="Woyke T."/>
            <person name="Klenk H.P."/>
            <person name="Zhou Y."/>
            <person name="Lilburn T.G."/>
            <person name="Beck B.J."/>
            <person name="De Vos P."/>
            <person name="Vandamme P."/>
            <person name="Eisen J.A."/>
            <person name="Garrity G."/>
            <person name="Hugenholtz P."/>
            <person name="Kyrpides N.C."/>
        </authorList>
    </citation>
    <scope>NUCLEOTIDE SEQUENCE [LARGE SCALE GENOMIC DNA]</scope>
    <source>
        <strain evidence="3 4">VKM Ac-2538</strain>
    </source>
</reference>
<keyword evidence="2" id="KW-0812">Transmembrane</keyword>
<feature type="region of interest" description="Disordered" evidence="1">
    <location>
        <begin position="65"/>
        <end position="208"/>
    </location>
</feature>
<proteinExistence type="predicted"/>
<protein>
    <submittedName>
        <fullName evidence="3">Uncharacterized protein</fullName>
    </submittedName>
</protein>
<dbReference type="EMBL" id="SLWM01000006">
    <property type="protein sequence ID" value="TCO22801.1"/>
    <property type="molecule type" value="Genomic_DNA"/>
</dbReference>
<gene>
    <name evidence="3" type="ORF">EV644_106109</name>
</gene>
<comment type="caution">
    <text evidence="3">The sequence shown here is derived from an EMBL/GenBank/DDBJ whole genome shotgun (WGS) entry which is preliminary data.</text>
</comment>
<keyword evidence="2" id="KW-0472">Membrane</keyword>
<dbReference type="Proteomes" id="UP000295818">
    <property type="component" value="Unassembled WGS sequence"/>
</dbReference>
<evidence type="ECO:0000256" key="2">
    <source>
        <dbReference type="SAM" id="Phobius"/>
    </source>
</evidence>
<feature type="compositionally biased region" description="Polar residues" evidence="1">
    <location>
        <begin position="107"/>
        <end position="139"/>
    </location>
</feature>
<evidence type="ECO:0000256" key="1">
    <source>
        <dbReference type="SAM" id="MobiDB-lite"/>
    </source>
</evidence>
<feature type="compositionally biased region" description="Pro residues" evidence="1">
    <location>
        <begin position="168"/>
        <end position="200"/>
    </location>
</feature>
<accession>A0ABY2BLL6</accession>
<evidence type="ECO:0000313" key="4">
    <source>
        <dbReference type="Proteomes" id="UP000295818"/>
    </source>
</evidence>